<evidence type="ECO:0000256" key="1">
    <source>
        <dbReference type="ARBA" id="ARBA00001974"/>
    </source>
</evidence>
<dbReference type="VEuPathDB" id="TriTrypDB:LDHU3_27.2590"/>
<keyword evidence="4" id="KW-0560">Oxidoreductase</keyword>
<feature type="compositionally biased region" description="Low complexity" evidence="6">
    <location>
        <begin position="590"/>
        <end position="608"/>
    </location>
</feature>
<dbReference type="EMBL" id="RHLD01000048">
    <property type="protein sequence ID" value="TPP39814.1"/>
    <property type="molecule type" value="Genomic_DNA"/>
</dbReference>
<dbReference type="Pfam" id="PF00970">
    <property type="entry name" value="FAD_binding_6"/>
    <property type="match status" value="1"/>
</dbReference>
<proteinExistence type="predicted"/>
<keyword evidence="3 5" id="KW-0274">FAD</keyword>
<evidence type="ECO:0000313" key="10">
    <source>
        <dbReference type="Proteomes" id="UP000318821"/>
    </source>
</evidence>
<comment type="cofactor">
    <cofactor evidence="1 5">
        <name>FAD</name>
        <dbReference type="ChEBI" id="CHEBI:57692"/>
    </cofactor>
</comment>
<dbReference type="CDD" id="cd06183">
    <property type="entry name" value="cyt_b5_reduct_like"/>
    <property type="match status" value="1"/>
</dbReference>
<dbReference type="InterPro" id="IPR039261">
    <property type="entry name" value="FNR_nucleotide-bd"/>
</dbReference>
<accession>A0A504WVG2</accession>
<dbReference type="SUPFAM" id="SSF52343">
    <property type="entry name" value="Ferredoxin reductase-like, C-terminal NADP-linked domain"/>
    <property type="match status" value="1"/>
</dbReference>
<dbReference type="PANTHER" id="PTHR19370">
    <property type="entry name" value="NADH-CYTOCHROME B5 REDUCTASE"/>
    <property type="match status" value="1"/>
</dbReference>
<evidence type="ECO:0000256" key="5">
    <source>
        <dbReference type="PIRSR" id="PIRSR601834-1"/>
    </source>
</evidence>
<dbReference type="AlphaFoldDB" id="A0A504WVG2"/>
<evidence type="ECO:0000259" key="8">
    <source>
        <dbReference type="PROSITE" id="PS51384"/>
    </source>
</evidence>
<feature type="binding site" evidence="5">
    <location>
        <position position="196"/>
    </location>
    <ligand>
        <name>FAD</name>
        <dbReference type="ChEBI" id="CHEBI:57692"/>
    </ligand>
</feature>
<dbReference type="InterPro" id="IPR001834">
    <property type="entry name" value="CBR-like"/>
</dbReference>
<evidence type="ECO:0000256" key="3">
    <source>
        <dbReference type="ARBA" id="ARBA00022827"/>
    </source>
</evidence>
<dbReference type="PANTHER" id="PTHR19370:SF190">
    <property type="entry name" value="NADH-CYTOCHROME B5 REDUCTASE-LIKE PROTEIN"/>
    <property type="match status" value="1"/>
</dbReference>
<dbReference type="VEuPathDB" id="TriTrypDB:LdBPK_110270.1"/>
<feature type="region of interest" description="Disordered" evidence="6">
    <location>
        <begin position="669"/>
        <end position="689"/>
    </location>
</feature>
<name>A0A504WVG2_LEIDO</name>
<dbReference type="InterPro" id="IPR017938">
    <property type="entry name" value="Riboflavin_synthase-like_b-brl"/>
</dbReference>
<reference evidence="10" key="1">
    <citation type="submission" date="2019-02" db="EMBL/GenBank/DDBJ databases">
        <title>FDA dAtabase for Regulatory Grade micrObial Sequences (FDA-ARGOS): Supporting development and validation of Infectious Disease Dx tests.</title>
        <authorList>
            <person name="Duncan R."/>
            <person name="Fisher C."/>
            <person name="Tallon L."/>
            <person name="Sadzewicz L."/>
            <person name="Sengamalay N."/>
            <person name="Ott S."/>
            <person name="Godinez A."/>
            <person name="Nagaraj S."/>
            <person name="Vavikolanu K."/>
            <person name="Vyas G."/>
            <person name="Nadendla S."/>
            <person name="Aluvathingal J."/>
            <person name="Sichtig H."/>
        </authorList>
    </citation>
    <scope>NUCLEOTIDE SEQUENCE [LARGE SCALE GENOMIC DNA]</scope>
    <source>
        <strain evidence="10">FDAARGOS_360</strain>
    </source>
</reference>
<evidence type="ECO:0000256" key="4">
    <source>
        <dbReference type="ARBA" id="ARBA00023002"/>
    </source>
</evidence>
<protein>
    <submittedName>
        <fullName evidence="9">Oxidoreductase FAD-binding domain family protein</fullName>
    </submittedName>
</protein>
<keyword evidence="7" id="KW-0472">Membrane</keyword>
<feature type="compositionally biased region" description="Low complexity" evidence="6">
    <location>
        <begin position="677"/>
        <end position="689"/>
    </location>
</feature>
<feature type="binding site" evidence="5">
    <location>
        <position position="204"/>
    </location>
    <ligand>
        <name>FAD</name>
        <dbReference type="ChEBI" id="CHEBI:57692"/>
    </ligand>
</feature>
<keyword evidence="7" id="KW-0812">Transmembrane</keyword>
<feature type="binding site" evidence="5">
    <location>
        <position position="177"/>
    </location>
    <ligand>
        <name>FAD</name>
        <dbReference type="ChEBI" id="CHEBI:57692"/>
    </ligand>
</feature>
<evidence type="ECO:0000256" key="2">
    <source>
        <dbReference type="ARBA" id="ARBA00022630"/>
    </source>
</evidence>
<evidence type="ECO:0000256" key="6">
    <source>
        <dbReference type="SAM" id="MobiDB-lite"/>
    </source>
</evidence>
<keyword evidence="7" id="KW-1133">Transmembrane helix</keyword>
<dbReference type="Gene3D" id="2.40.30.10">
    <property type="entry name" value="Translation factors"/>
    <property type="match status" value="1"/>
</dbReference>
<feature type="binding site" evidence="5">
    <location>
        <position position="203"/>
    </location>
    <ligand>
        <name>FAD</name>
        <dbReference type="ChEBI" id="CHEBI:57692"/>
    </ligand>
</feature>
<dbReference type="VEuPathDB" id="TriTrypDB:LdCL_110007700"/>
<dbReference type="VEuPathDB" id="TriTrypDB:LDHU3_11.0330"/>
<feature type="region of interest" description="Disordered" evidence="6">
    <location>
        <begin position="1"/>
        <end position="58"/>
    </location>
</feature>
<keyword evidence="2 5" id="KW-0285">Flavoprotein</keyword>
<sequence length="1157" mass="126608">MPPKPWEQQLTGSSMSHRRPAPGEEGSTFSDFEYHHQRRGGHDGAAGEQQRGPAASPRRWSFTLQDIPGAVQGMFNDVNKGYVTRVTAAVATAFGMSYAVYTLVLQPTQQRRPLAKRWSWCAPPVPITLVEKNREKGSSMFVYRFALPNSYDYAGYEPVSSVRMMSGNVRELSSLSRWYTPISHPDERGFIEFAIKDCDPGRMSARLRYLEPGDIVYLGRWMREFPYQPNTFKELGVVCTTSGASVALQLMNIMDKNKADDTKLSLLYCHHTATDIPFKDTFFKAYAERNKNRIQVSYNVLAGGRRRGSAAPIEPNMYVGNIDPETIAAALPPPVRIVEAGAGVGSGTASQLATYRPQLLICGPQSMLAFLCGRVSSFGNYGYWQGPFYRYSGFLKDMGYTRSQVYKFGIVAPLPLSSNGPIADGSIIMMLQEGHSDFVQILRINSCCPGWCMIQTLVVVFSTIYGVAFNGCNMAPPETRDTALALKRAFDSLLTQARLSRGLTLCSASSRYERTMGFAVAPSVTKGATSTLHQRRGRVMGQLYWSICVALTLMTLFLTELLLARSVLRPVVPTASVGHAGADQMKAGQRAVASSSSTSRPPASTEAAVGSRENDAAATAAGKRGGIDEEPLPPTAHVLWVNASPALASPDVMSSVHESASAPLHEQVADANRSAVTERNAAETTTNAETRIQDKEVRLLKRAAVGLYRLGTAQHVSFHEWLLVHSKVLEVAAQKSEEATVRAWWRVAPLMAKLAFALLHGVRLVVTEYVALHNLHAASIGRVDSANSNTSPSSNGNVVQSEITLAPQTLSKNACPDLPTNVVNQERSGTTEGVHAYRLQVCASQEWRQPEREAGLQFKLIAYVQKIRFPTTTSPSVVASVHKPISDALISSAATARNANATAGAEATATSEMPMQNGLHIALVSSQLGLGDAHAFQGSTFYRVFCQEWLQFALLPSPKAPAHGNAKLDAASEAEVAGLMVTLRKSPAQRESDWVAHLKAAQLHYREMAEPAVPRLSLSNAAGWSPYLNQYATLLFSENTAQLSRVAGTYLSFLPNVSYALQHIRRTMESKLASVSLKCTVERTRRFTSNTQWFLSYLGLRCVQHKSSCLGGLFESEKRTLQNMDRYLSTTGKWSRGEFRVCMSAGMYVSDPSNELL</sequence>
<dbReference type="VEuPathDB" id="TriTrypDB:LdCL_270023900"/>
<dbReference type="GO" id="GO:0004128">
    <property type="term" value="F:cytochrome-b5 reductase activity, acting on NAD(P)H"/>
    <property type="evidence" value="ECO:0007669"/>
    <property type="project" value="TreeGrafter"/>
</dbReference>
<dbReference type="VEuPathDB" id="TriTrypDB:LdCL_110007600"/>
<evidence type="ECO:0000256" key="7">
    <source>
        <dbReference type="SAM" id="Phobius"/>
    </source>
</evidence>
<feature type="transmembrane region" description="Helical" evidence="7">
    <location>
        <begin position="543"/>
        <end position="564"/>
    </location>
</feature>
<dbReference type="SUPFAM" id="SSF63380">
    <property type="entry name" value="Riboflavin synthase domain-like"/>
    <property type="match status" value="1"/>
</dbReference>
<evidence type="ECO:0000313" key="9">
    <source>
        <dbReference type="EMBL" id="TPP39814.1"/>
    </source>
</evidence>
<dbReference type="InterPro" id="IPR008333">
    <property type="entry name" value="Cbr1-like_FAD-bd_dom"/>
</dbReference>
<dbReference type="Proteomes" id="UP000318821">
    <property type="component" value="Unassembled WGS sequence"/>
</dbReference>
<organism evidence="9 10">
    <name type="scientific">Leishmania donovani</name>
    <dbReference type="NCBI Taxonomy" id="5661"/>
    <lineage>
        <taxon>Eukaryota</taxon>
        <taxon>Discoba</taxon>
        <taxon>Euglenozoa</taxon>
        <taxon>Kinetoplastea</taxon>
        <taxon>Metakinetoplastina</taxon>
        <taxon>Trypanosomatida</taxon>
        <taxon>Trypanosomatidae</taxon>
        <taxon>Leishmaniinae</taxon>
        <taxon>Leishmania</taxon>
    </lineage>
</organism>
<comment type="caution">
    <text evidence="9">The sequence shown here is derived from an EMBL/GenBank/DDBJ whole genome shotgun (WGS) entry which is preliminary data.</text>
</comment>
<dbReference type="Gene3D" id="3.40.50.80">
    <property type="entry name" value="Nucleotide-binding domain of ferredoxin-NADP reductase (FNR) module"/>
    <property type="match status" value="1"/>
</dbReference>
<dbReference type="VEuPathDB" id="TriTrypDB:LDHU3_11.0340"/>
<feature type="domain" description="FAD-binding FR-type" evidence="8">
    <location>
        <begin position="122"/>
        <end position="228"/>
    </location>
</feature>
<gene>
    <name evidence="9" type="ORF">CGC20_30715</name>
</gene>
<feature type="region of interest" description="Disordered" evidence="6">
    <location>
        <begin position="578"/>
        <end position="629"/>
    </location>
</feature>
<dbReference type="InterPro" id="IPR017927">
    <property type="entry name" value="FAD-bd_FR_type"/>
</dbReference>
<feature type="binding site" evidence="5">
    <location>
        <position position="179"/>
    </location>
    <ligand>
        <name>FAD</name>
        <dbReference type="ChEBI" id="CHEBI:57692"/>
    </ligand>
</feature>
<dbReference type="PROSITE" id="PS51384">
    <property type="entry name" value="FAD_FR"/>
    <property type="match status" value="1"/>
</dbReference>